<dbReference type="InterPro" id="IPR044044">
    <property type="entry name" value="DUF5679"/>
</dbReference>
<reference evidence="2" key="1">
    <citation type="journal article" date="2020" name="Nature">
        <title>Giant virus diversity and host interactions through global metagenomics.</title>
        <authorList>
            <person name="Schulz F."/>
            <person name="Roux S."/>
            <person name="Paez-Espino D."/>
            <person name="Jungbluth S."/>
            <person name="Walsh D.A."/>
            <person name="Denef V.J."/>
            <person name="McMahon K.D."/>
            <person name="Konstantinidis K.T."/>
            <person name="Eloe-Fadrosh E.A."/>
            <person name="Kyrpides N.C."/>
            <person name="Woyke T."/>
        </authorList>
    </citation>
    <scope>NUCLEOTIDE SEQUENCE</scope>
    <source>
        <strain evidence="2">GVMAG-S-1101169-75</strain>
    </source>
</reference>
<dbReference type="AlphaFoldDB" id="A0A6C0K5B8"/>
<evidence type="ECO:0000313" key="2">
    <source>
        <dbReference type="EMBL" id="QHU11438.1"/>
    </source>
</evidence>
<sequence>MSDCGNGYCLRCKQSVSIQKPYENVTSRGQCMVSGNCPHCMTKVNRFISAEQRAILFSGKSQKKSKSR</sequence>
<protein>
    <recommendedName>
        <fullName evidence="1">DUF5679 domain-containing protein</fullName>
    </recommendedName>
</protein>
<dbReference type="EMBL" id="MN740785">
    <property type="protein sequence ID" value="QHU11438.1"/>
    <property type="molecule type" value="Genomic_DNA"/>
</dbReference>
<accession>A0A6C0K5B8</accession>
<organism evidence="2">
    <name type="scientific">viral metagenome</name>
    <dbReference type="NCBI Taxonomy" id="1070528"/>
    <lineage>
        <taxon>unclassified sequences</taxon>
        <taxon>metagenomes</taxon>
        <taxon>organismal metagenomes</taxon>
    </lineage>
</organism>
<evidence type="ECO:0000259" key="1">
    <source>
        <dbReference type="Pfam" id="PF18930"/>
    </source>
</evidence>
<dbReference type="Pfam" id="PF18930">
    <property type="entry name" value="DUF5679"/>
    <property type="match status" value="1"/>
</dbReference>
<name>A0A6C0K5B8_9ZZZZ</name>
<feature type="domain" description="DUF5679" evidence="1">
    <location>
        <begin position="8"/>
        <end position="47"/>
    </location>
</feature>
<proteinExistence type="predicted"/>